<keyword evidence="7" id="KW-1185">Reference proteome</keyword>
<feature type="compositionally biased region" description="Basic and acidic residues" evidence="4">
    <location>
        <begin position="527"/>
        <end position="538"/>
    </location>
</feature>
<dbReference type="Proteomes" id="UP001415857">
    <property type="component" value="Unassembled WGS sequence"/>
</dbReference>
<feature type="region of interest" description="Disordered" evidence="4">
    <location>
        <begin position="429"/>
        <end position="472"/>
    </location>
</feature>
<dbReference type="PROSITE" id="PS51050">
    <property type="entry name" value="ZF_CW"/>
    <property type="match status" value="1"/>
</dbReference>
<dbReference type="InterPro" id="IPR055300">
    <property type="entry name" value="CWZF3/5/7"/>
</dbReference>
<sequence length="756" mass="81514">MISLGSRDGRKRLGLGLGFGVGREMEETELEEGEACSYQDNDDASIDPDIALSYIDEKLHSVLGHFQKDFEGGVSAENLGAKFGGYGSFLPTYQRSPVWSHPRTPPKVQNFNTPISPNSSQLEGGHHNPVGPSSAPLLMRHGPTSTSVAALPASKASSVHDSVKRDLCRPSTHAEELTSTFEIANKSLNPPDQKTLKVRIKVGSDNLSTQKNAAIYSGLGLDVSPSSSLDDSPTESEGLSREPQDAPDESPTSILRIMTSFPVLLSPLPDDLLRLIKKEKLLRDGRSGPVPKIGQGSSVMLVNGSDSVRGDGNVLGEKKPRAVEKNGFSVESKNGNSKDAWGGTGVILKKEVDDTLACEELVSNALKLPLLSNPYSTVGDSAKGTGLAPDISREAIKGVVKDKLFSDIAKEEPLEPISTQEVGWVEKSNGKAVSAGKVSEDKKENSVNDISVYPRKDGNRKGEKSYESNKADSNAFKVRKALNTELADPLKQKTEHKAASHEQNGIQLSLGKDYSSSGGKKKSKGSQSHDTRAAEVPKENLGVGSSSVPKNKKSTPAENHVSNSELENLKSQKDSGKVRDRYRDLFGDMKLEQEEDKVDSLEMPSEGRLKESELVEKTTFAFNNTLKGRPSGKKIDKPMTVEAYPKVASNGAPLIGNGPISDAAPATVAPVVIEENWVCCDKCQTWRLLPIGTNPDNLPEKWLCSMLNWLPGMNRCNFSEEETTKALIALYQVPASEGQNNLQNHPDGIVSGLTRG</sequence>
<keyword evidence="1" id="KW-0479">Metal-binding</keyword>
<accession>A0AAP0RMC0</accession>
<evidence type="ECO:0000256" key="2">
    <source>
        <dbReference type="ARBA" id="ARBA00022771"/>
    </source>
</evidence>
<feature type="compositionally biased region" description="Low complexity" evidence="4">
    <location>
        <begin position="509"/>
        <end position="518"/>
    </location>
</feature>
<gene>
    <name evidence="6" type="ORF">L1049_003703</name>
</gene>
<feature type="compositionally biased region" description="Low complexity" evidence="4">
    <location>
        <begin position="220"/>
        <end position="231"/>
    </location>
</feature>
<feature type="compositionally biased region" description="Basic and acidic residues" evidence="4">
    <location>
        <begin position="454"/>
        <end position="470"/>
    </location>
</feature>
<reference evidence="6 7" key="1">
    <citation type="journal article" date="2024" name="Plant J.">
        <title>Genome sequences and population genomics reveal climatic adaptation and genomic divergence between two closely related sweetgum species.</title>
        <authorList>
            <person name="Xu W.Q."/>
            <person name="Ren C.Q."/>
            <person name="Zhang X.Y."/>
            <person name="Comes H.P."/>
            <person name="Liu X.H."/>
            <person name="Li Y.G."/>
            <person name="Kettle C.J."/>
            <person name="Jalonen R."/>
            <person name="Gaisberger H."/>
            <person name="Ma Y.Z."/>
            <person name="Qiu Y.X."/>
        </authorList>
    </citation>
    <scope>NUCLEOTIDE SEQUENCE [LARGE SCALE GENOMIC DNA]</scope>
    <source>
        <strain evidence="6">Hangzhou</strain>
    </source>
</reference>
<evidence type="ECO:0000256" key="3">
    <source>
        <dbReference type="ARBA" id="ARBA00022833"/>
    </source>
</evidence>
<evidence type="ECO:0000313" key="7">
    <source>
        <dbReference type="Proteomes" id="UP001415857"/>
    </source>
</evidence>
<feature type="region of interest" description="Disordered" evidence="4">
    <location>
        <begin position="220"/>
        <end position="251"/>
    </location>
</feature>
<feature type="domain" description="CW-type" evidence="5">
    <location>
        <begin position="671"/>
        <end position="724"/>
    </location>
</feature>
<evidence type="ECO:0000259" key="5">
    <source>
        <dbReference type="PROSITE" id="PS51050"/>
    </source>
</evidence>
<protein>
    <recommendedName>
        <fullName evidence="5">CW-type domain-containing protein</fullName>
    </recommendedName>
</protein>
<evidence type="ECO:0000256" key="4">
    <source>
        <dbReference type="SAM" id="MobiDB-lite"/>
    </source>
</evidence>
<organism evidence="6 7">
    <name type="scientific">Liquidambar formosana</name>
    <name type="common">Formosan gum</name>
    <dbReference type="NCBI Taxonomy" id="63359"/>
    <lineage>
        <taxon>Eukaryota</taxon>
        <taxon>Viridiplantae</taxon>
        <taxon>Streptophyta</taxon>
        <taxon>Embryophyta</taxon>
        <taxon>Tracheophyta</taxon>
        <taxon>Spermatophyta</taxon>
        <taxon>Magnoliopsida</taxon>
        <taxon>eudicotyledons</taxon>
        <taxon>Gunneridae</taxon>
        <taxon>Pentapetalae</taxon>
        <taxon>Saxifragales</taxon>
        <taxon>Altingiaceae</taxon>
        <taxon>Liquidambar</taxon>
    </lineage>
</organism>
<feature type="compositionally biased region" description="Polar residues" evidence="4">
    <location>
        <begin position="543"/>
        <end position="566"/>
    </location>
</feature>
<feature type="region of interest" description="Disordered" evidence="4">
    <location>
        <begin position="287"/>
        <end position="315"/>
    </location>
</feature>
<dbReference type="PANTHER" id="PTHR46524">
    <property type="entry name" value="CW-TYPE ZINC FINGER"/>
    <property type="match status" value="1"/>
</dbReference>
<keyword evidence="3" id="KW-0862">Zinc</keyword>
<feature type="compositionally biased region" description="Polar residues" evidence="4">
    <location>
        <begin position="295"/>
        <end position="306"/>
    </location>
</feature>
<dbReference type="Pfam" id="PF07496">
    <property type="entry name" value="zf-CW"/>
    <property type="match status" value="1"/>
</dbReference>
<feature type="compositionally biased region" description="Basic and acidic residues" evidence="4">
    <location>
        <begin position="490"/>
        <end position="500"/>
    </location>
</feature>
<dbReference type="GO" id="GO:0008270">
    <property type="term" value="F:zinc ion binding"/>
    <property type="evidence" value="ECO:0007669"/>
    <property type="project" value="UniProtKB-KW"/>
</dbReference>
<dbReference type="InterPro" id="IPR011124">
    <property type="entry name" value="Znf_CW"/>
</dbReference>
<feature type="compositionally biased region" description="Basic and acidic residues" evidence="4">
    <location>
        <begin position="567"/>
        <end position="579"/>
    </location>
</feature>
<name>A0AAP0RMC0_LIQFO</name>
<evidence type="ECO:0000256" key="1">
    <source>
        <dbReference type="ARBA" id="ARBA00022723"/>
    </source>
</evidence>
<proteinExistence type="predicted"/>
<dbReference type="Gene3D" id="3.30.40.100">
    <property type="match status" value="1"/>
</dbReference>
<evidence type="ECO:0000313" key="6">
    <source>
        <dbReference type="EMBL" id="KAK9280814.1"/>
    </source>
</evidence>
<dbReference type="EMBL" id="JBBPBK010000007">
    <property type="protein sequence ID" value="KAK9280814.1"/>
    <property type="molecule type" value="Genomic_DNA"/>
</dbReference>
<dbReference type="PANTHER" id="PTHR46524:SF7">
    <property type="entry name" value="CW-TYPE ZINC FINGER"/>
    <property type="match status" value="1"/>
</dbReference>
<dbReference type="AlphaFoldDB" id="A0AAP0RMC0"/>
<feature type="region of interest" description="Disordered" evidence="4">
    <location>
        <begin position="490"/>
        <end position="579"/>
    </location>
</feature>
<comment type="caution">
    <text evidence="6">The sequence shown here is derived from an EMBL/GenBank/DDBJ whole genome shotgun (WGS) entry which is preliminary data.</text>
</comment>
<keyword evidence="2" id="KW-0863">Zinc-finger</keyword>